<dbReference type="CDD" id="cd00770">
    <property type="entry name" value="SerRS_core"/>
    <property type="match status" value="1"/>
</dbReference>
<evidence type="ECO:0000256" key="3">
    <source>
        <dbReference type="ARBA" id="ARBA00022598"/>
    </source>
</evidence>
<evidence type="ECO:0000256" key="6">
    <source>
        <dbReference type="ARBA" id="ARBA00022917"/>
    </source>
</evidence>
<dbReference type="InterPro" id="IPR010978">
    <property type="entry name" value="tRNA-bd_arm"/>
</dbReference>
<evidence type="ECO:0000256" key="7">
    <source>
        <dbReference type="ARBA" id="ARBA00023146"/>
    </source>
</evidence>
<feature type="binding site" evidence="11">
    <location>
        <position position="325"/>
    </location>
    <ligand>
        <name>L-serine</name>
        <dbReference type="ChEBI" id="CHEBI:33384"/>
    </ligand>
</feature>
<accession>A0A7I8VIH7</accession>
<dbReference type="EC" id="6.1.1.11" evidence="2"/>
<feature type="binding site" evidence="12">
    <location>
        <begin position="318"/>
        <end position="321"/>
    </location>
    <ligand>
        <name>ATP</name>
        <dbReference type="ChEBI" id="CHEBI:30616"/>
    </ligand>
</feature>
<dbReference type="OrthoDB" id="10264585at2759"/>
<evidence type="ECO:0000256" key="1">
    <source>
        <dbReference type="ARBA" id="ARBA00010728"/>
    </source>
</evidence>
<dbReference type="PANTHER" id="PTHR11778">
    <property type="entry name" value="SERYL-TRNA SYNTHETASE"/>
    <property type="match status" value="1"/>
</dbReference>
<dbReference type="Pfam" id="PF00587">
    <property type="entry name" value="tRNA-synt_2b"/>
    <property type="match status" value="1"/>
</dbReference>
<keyword evidence="16" id="KW-1185">Reference proteome</keyword>
<feature type="binding site" evidence="12">
    <location>
        <begin position="302"/>
        <end position="304"/>
    </location>
    <ligand>
        <name>ATP</name>
        <dbReference type="ChEBI" id="CHEBI:30616"/>
    </ligand>
</feature>
<dbReference type="SUPFAM" id="SSF55681">
    <property type="entry name" value="Class II aaRS and biotin synthetases"/>
    <property type="match status" value="1"/>
</dbReference>
<evidence type="ECO:0000256" key="5">
    <source>
        <dbReference type="ARBA" id="ARBA00022840"/>
    </source>
</evidence>
<evidence type="ECO:0000256" key="10">
    <source>
        <dbReference type="ARBA" id="ARBA00048823"/>
    </source>
</evidence>
<evidence type="ECO:0000256" key="9">
    <source>
        <dbReference type="ARBA" id="ARBA00047929"/>
    </source>
</evidence>
<evidence type="ECO:0000256" key="8">
    <source>
        <dbReference type="ARBA" id="ARBA00031113"/>
    </source>
</evidence>
<dbReference type="PROSITE" id="PS50862">
    <property type="entry name" value="AA_TRNA_LIGASE_II"/>
    <property type="match status" value="1"/>
</dbReference>
<dbReference type="Gene3D" id="1.10.287.40">
    <property type="entry name" value="Serine-tRNA synthetase, tRNA binding domain"/>
    <property type="match status" value="1"/>
</dbReference>
<dbReference type="NCBIfam" id="TIGR00414">
    <property type="entry name" value="serS"/>
    <property type="match status" value="1"/>
</dbReference>
<feature type="region of interest" description="Disordered" evidence="13">
    <location>
        <begin position="469"/>
        <end position="494"/>
    </location>
</feature>
<evidence type="ECO:0000256" key="13">
    <source>
        <dbReference type="SAM" id="MobiDB-lite"/>
    </source>
</evidence>
<feature type="binding site" evidence="11">
    <location>
        <position position="271"/>
    </location>
    <ligand>
        <name>L-serine</name>
        <dbReference type="ChEBI" id="CHEBI:33384"/>
    </ligand>
</feature>
<dbReference type="InterPro" id="IPR033729">
    <property type="entry name" value="SerRS_core"/>
</dbReference>
<comment type="similarity">
    <text evidence="1">Belongs to the class-II aminoacyl-tRNA synthetase family. Type-1 seryl-tRNA synthetase subfamily.</text>
</comment>
<dbReference type="InterPro" id="IPR015866">
    <property type="entry name" value="Ser-tRNA-synth_1_N"/>
</dbReference>
<dbReference type="SUPFAM" id="SSF46589">
    <property type="entry name" value="tRNA-binding arm"/>
    <property type="match status" value="1"/>
</dbReference>
<feature type="binding site" evidence="11">
    <location>
        <position position="302"/>
    </location>
    <ligand>
        <name>L-serine</name>
        <dbReference type="ChEBI" id="CHEBI:33384"/>
    </ligand>
</feature>
<dbReference type="GO" id="GO:0006434">
    <property type="term" value="P:seryl-tRNA aminoacylation"/>
    <property type="evidence" value="ECO:0007669"/>
    <property type="project" value="InterPro"/>
</dbReference>
<name>A0A7I8VIH7_9ANNE</name>
<keyword evidence="4" id="KW-0547">Nucleotide-binding</keyword>
<dbReference type="InterPro" id="IPR006195">
    <property type="entry name" value="aa-tRNA-synth_II"/>
</dbReference>
<organism evidence="15 16">
    <name type="scientific">Dimorphilus gyrociliatus</name>
    <dbReference type="NCBI Taxonomy" id="2664684"/>
    <lineage>
        <taxon>Eukaryota</taxon>
        <taxon>Metazoa</taxon>
        <taxon>Spiralia</taxon>
        <taxon>Lophotrochozoa</taxon>
        <taxon>Annelida</taxon>
        <taxon>Polychaeta</taxon>
        <taxon>Polychaeta incertae sedis</taxon>
        <taxon>Dinophilidae</taxon>
        <taxon>Dimorphilus</taxon>
    </lineage>
</organism>
<evidence type="ECO:0000256" key="11">
    <source>
        <dbReference type="PIRSR" id="PIRSR001529-1"/>
    </source>
</evidence>
<gene>
    <name evidence="15" type="ORF">DGYR_LOCUS4212</name>
</gene>
<feature type="binding site" evidence="12">
    <location>
        <begin position="389"/>
        <end position="392"/>
    </location>
    <ligand>
        <name>ATP</name>
        <dbReference type="ChEBI" id="CHEBI:30616"/>
    </ligand>
</feature>
<evidence type="ECO:0000259" key="14">
    <source>
        <dbReference type="PROSITE" id="PS50862"/>
    </source>
</evidence>
<dbReference type="InterPro" id="IPR042103">
    <property type="entry name" value="SerRS_1_N_sf"/>
</dbReference>
<dbReference type="InterPro" id="IPR045864">
    <property type="entry name" value="aa-tRNA-synth_II/BPL/LPL"/>
</dbReference>
<evidence type="ECO:0000256" key="12">
    <source>
        <dbReference type="PIRSR" id="PIRSR001529-2"/>
    </source>
</evidence>
<protein>
    <recommendedName>
        <fullName evidence="2">serine--tRNA ligase</fullName>
        <ecNumber evidence="2">6.1.1.11</ecNumber>
    </recommendedName>
    <alternativeName>
        <fullName evidence="8">Seryl-tRNA synthetase</fullName>
    </alternativeName>
</protein>
<proteinExistence type="inferred from homology"/>
<keyword evidence="7" id="KW-0030">Aminoacyl-tRNA synthetase</keyword>
<dbReference type="Gene3D" id="3.30.930.10">
    <property type="entry name" value="Bira Bifunctional Protein, Domain 2"/>
    <property type="match status" value="1"/>
</dbReference>
<feature type="binding site" evidence="11">
    <location>
        <position position="425"/>
    </location>
    <ligand>
        <name>L-serine</name>
        <dbReference type="ChEBI" id="CHEBI:33384"/>
    </ligand>
</feature>
<dbReference type="FunFam" id="3.30.930.10:FF:000026">
    <property type="entry name" value="Seryl-tRNA synthetase, cytoplasmic"/>
    <property type="match status" value="1"/>
</dbReference>
<evidence type="ECO:0000313" key="15">
    <source>
        <dbReference type="EMBL" id="CAD5115471.1"/>
    </source>
</evidence>
<keyword evidence="5 12" id="KW-0067">ATP-binding</keyword>
<dbReference type="InterPro" id="IPR002317">
    <property type="entry name" value="Ser-tRNA-ligase_type_1"/>
</dbReference>
<sequence length="494" mass="56317">MVLDIELLRKEKGGDPERVRKNQRERFKDEGLVDKIIYIDERWRKLMFEKDNLNRTKNTVSKAVGEKMKKKEPVGDDPTVGKEILDDLCNLTAEKAKELTVVQLKAVKAAIDDRQTKLGSEITEIEKERTNSLRELGNFRHESVPIDNDEDNNKVERTFGDCEAKKKYSHMDLVTMVGGYEGLRGSAVAGGRGFYLKGPLVLLQQALTSYGMQLLLRKGFEPLYVPFFMKKQVMSQVAQLSQFDEELYKVTGKRGASDNAEDDDDKYLIATSEQPIAAYHRDEWLAINELPKKYAGSSTCFRQEVGARGRDTRGIFRVHQFEKIEQFCITAPNKSWEMFDEMIANAEEFCQSLGIAYRVVNIVSGALNNAAAKKLDVEAWFPGSAAYRELVSCSNCTDYQSRRLKIRYGQVKKMNEAAEYVHMLNATLCACTRVICAVLETHQDEEGINIPEPLQPFMPEKYRTKIPFVQEAPIDQEETKKTKKQQKGGQKNEK</sequence>
<dbReference type="GO" id="GO:0004828">
    <property type="term" value="F:serine-tRNA ligase activity"/>
    <property type="evidence" value="ECO:0007669"/>
    <property type="project" value="UniProtKB-EC"/>
</dbReference>
<reference evidence="15 16" key="1">
    <citation type="submission" date="2020-08" db="EMBL/GenBank/DDBJ databases">
        <authorList>
            <person name="Hejnol A."/>
        </authorList>
    </citation>
    <scope>NUCLEOTIDE SEQUENCE [LARGE SCALE GENOMIC DNA]</scope>
</reference>
<dbReference type="GO" id="GO:0005524">
    <property type="term" value="F:ATP binding"/>
    <property type="evidence" value="ECO:0007669"/>
    <property type="project" value="UniProtKB-KW"/>
</dbReference>
<feature type="site" description="Important for serine binding" evidence="11">
    <location>
        <position position="427"/>
    </location>
</feature>
<evidence type="ECO:0000256" key="4">
    <source>
        <dbReference type="ARBA" id="ARBA00022741"/>
    </source>
</evidence>
<evidence type="ECO:0000256" key="2">
    <source>
        <dbReference type="ARBA" id="ARBA00012840"/>
    </source>
</evidence>
<dbReference type="PRINTS" id="PR00981">
    <property type="entry name" value="TRNASYNTHSER"/>
</dbReference>
<dbReference type="PIRSF" id="PIRSF001529">
    <property type="entry name" value="Ser-tRNA-synth_IIa"/>
    <property type="match status" value="1"/>
</dbReference>
<dbReference type="InterPro" id="IPR002314">
    <property type="entry name" value="aa-tRNA-synt_IIb"/>
</dbReference>
<evidence type="ECO:0000313" key="16">
    <source>
        <dbReference type="Proteomes" id="UP000549394"/>
    </source>
</evidence>
<dbReference type="Proteomes" id="UP000549394">
    <property type="component" value="Unassembled WGS sequence"/>
</dbReference>
<comment type="catalytic activity">
    <reaction evidence="9">
        <text>tRNA(Sec) + L-serine + ATP = L-seryl-tRNA(Sec) + AMP + diphosphate + H(+)</text>
        <dbReference type="Rhea" id="RHEA:42580"/>
        <dbReference type="Rhea" id="RHEA-COMP:9742"/>
        <dbReference type="Rhea" id="RHEA-COMP:10128"/>
        <dbReference type="ChEBI" id="CHEBI:15378"/>
        <dbReference type="ChEBI" id="CHEBI:30616"/>
        <dbReference type="ChEBI" id="CHEBI:33019"/>
        <dbReference type="ChEBI" id="CHEBI:33384"/>
        <dbReference type="ChEBI" id="CHEBI:78442"/>
        <dbReference type="ChEBI" id="CHEBI:78533"/>
        <dbReference type="ChEBI" id="CHEBI:456215"/>
        <dbReference type="EC" id="6.1.1.11"/>
    </reaction>
</comment>
<dbReference type="EMBL" id="CAJFCJ010000006">
    <property type="protein sequence ID" value="CAD5115471.1"/>
    <property type="molecule type" value="Genomic_DNA"/>
</dbReference>
<dbReference type="FunFam" id="1.10.287.40:FF:000002">
    <property type="entry name" value="Serine--tRNA ligase, cytoplasmic"/>
    <property type="match status" value="1"/>
</dbReference>
<dbReference type="Pfam" id="PF02403">
    <property type="entry name" value="Seryl_tRNA_N"/>
    <property type="match status" value="1"/>
</dbReference>
<keyword evidence="6" id="KW-0648">Protein biosynthesis</keyword>
<dbReference type="AlphaFoldDB" id="A0A7I8VIH7"/>
<comment type="catalytic activity">
    <reaction evidence="10">
        <text>tRNA(Ser) + L-serine + ATP = L-seryl-tRNA(Ser) + AMP + diphosphate + H(+)</text>
        <dbReference type="Rhea" id="RHEA:12292"/>
        <dbReference type="Rhea" id="RHEA-COMP:9669"/>
        <dbReference type="Rhea" id="RHEA-COMP:9703"/>
        <dbReference type="ChEBI" id="CHEBI:15378"/>
        <dbReference type="ChEBI" id="CHEBI:30616"/>
        <dbReference type="ChEBI" id="CHEBI:33019"/>
        <dbReference type="ChEBI" id="CHEBI:33384"/>
        <dbReference type="ChEBI" id="CHEBI:78442"/>
        <dbReference type="ChEBI" id="CHEBI:78533"/>
        <dbReference type="ChEBI" id="CHEBI:456215"/>
        <dbReference type="EC" id="6.1.1.11"/>
    </reaction>
</comment>
<comment type="caution">
    <text evidence="15">The sequence shown here is derived from an EMBL/GenBank/DDBJ whole genome shotgun (WGS) entry which is preliminary data.</text>
</comment>
<feature type="domain" description="Aminoacyl-transfer RNA synthetases class-II family profile" evidence="14">
    <location>
        <begin position="213"/>
        <end position="451"/>
    </location>
</feature>
<keyword evidence="3" id="KW-0436">Ligase</keyword>